<dbReference type="Proteomes" id="UP001232063">
    <property type="component" value="Unassembled WGS sequence"/>
</dbReference>
<name>A0AAE3R035_9BACT</name>
<dbReference type="AlphaFoldDB" id="A0AAE3R035"/>
<comment type="caution">
    <text evidence="1">The sequence shown here is derived from an EMBL/GenBank/DDBJ whole genome shotgun (WGS) entry which is preliminary data.</text>
</comment>
<keyword evidence="2" id="KW-1185">Reference proteome</keyword>
<organism evidence="1 2">
    <name type="scientific">Xanthocytophaga agilis</name>
    <dbReference type="NCBI Taxonomy" id="3048010"/>
    <lineage>
        <taxon>Bacteria</taxon>
        <taxon>Pseudomonadati</taxon>
        <taxon>Bacteroidota</taxon>
        <taxon>Cytophagia</taxon>
        <taxon>Cytophagales</taxon>
        <taxon>Rhodocytophagaceae</taxon>
        <taxon>Xanthocytophaga</taxon>
    </lineage>
</organism>
<reference evidence="1" key="1">
    <citation type="submission" date="2023-05" db="EMBL/GenBank/DDBJ databases">
        <authorList>
            <person name="Zhang X."/>
        </authorList>
    </citation>
    <scope>NUCLEOTIDE SEQUENCE</scope>
    <source>
        <strain evidence="1">BD1B2-1</strain>
    </source>
</reference>
<evidence type="ECO:0000313" key="1">
    <source>
        <dbReference type="EMBL" id="MDJ1501254.1"/>
    </source>
</evidence>
<proteinExistence type="predicted"/>
<gene>
    <name evidence="1" type="ORF">QNI22_11375</name>
</gene>
<dbReference type="RefSeq" id="WP_314510746.1">
    <property type="nucleotide sequence ID" value="NZ_JASJOU010000003.1"/>
</dbReference>
<dbReference type="EMBL" id="JASJOU010000003">
    <property type="protein sequence ID" value="MDJ1501254.1"/>
    <property type="molecule type" value="Genomic_DNA"/>
</dbReference>
<evidence type="ECO:0000313" key="2">
    <source>
        <dbReference type="Proteomes" id="UP001232063"/>
    </source>
</evidence>
<accession>A0AAE3R035</accession>
<sequence length="68" mass="7751">MKLHAVTQIGANTFGCRINGKAWVPEADKPVDYDTMLVYEFEKYLDSGVFQIRASNTKRGEYVDFSPM</sequence>
<protein>
    <submittedName>
        <fullName evidence="1">Uncharacterized protein</fullName>
    </submittedName>
</protein>